<organism evidence="1">
    <name type="scientific">gut metagenome</name>
    <dbReference type="NCBI Taxonomy" id="749906"/>
    <lineage>
        <taxon>unclassified sequences</taxon>
        <taxon>metagenomes</taxon>
        <taxon>organismal metagenomes</taxon>
    </lineage>
</organism>
<evidence type="ECO:0000313" key="1">
    <source>
        <dbReference type="EMBL" id="EJW96930.1"/>
    </source>
</evidence>
<name>J9CAH1_9ZZZZ</name>
<comment type="caution">
    <text evidence="1">The sequence shown here is derived from an EMBL/GenBank/DDBJ whole genome shotgun (WGS) entry which is preliminary data.</text>
</comment>
<accession>J9CAH1</accession>
<dbReference type="AlphaFoldDB" id="J9CAH1"/>
<proteinExistence type="predicted"/>
<reference evidence="1" key="1">
    <citation type="journal article" date="2012" name="PLoS ONE">
        <title>Gene sets for utilization of primary and secondary nutrition supplies in the distal gut of endangered iberian lynx.</title>
        <authorList>
            <person name="Alcaide M."/>
            <person name="Messina E."/>
            <person name="Richter M."/>
            <person name="Bargiela R."/>
            <person name="Peplies J."/>
            <person name="Huws S.A."/>
            <person name="Newbold C.J."/>
            <person name="Golyshin P.N."/>
            <person name="Simon M.A."/>
            <person name="Lopez G."/>
            <person name="Yakimov M.M."/>
            <person name="Ferrer M."/>
        </authorList>
    </citation>
    <scope>NUCLEOTIDE SEQUENCE</scope>
</reference>
<protein>
    <submittedName>
        <fullName evidence="1">Uncharacterized protein</fullName>
    </submittedName>
</protein>
<gene>
    <name evidence="1" type="ORF">EVA_14962</name>
</gene>
<sequence length="40" mass="4746">MTLASVSIQIRYSCRQGFFLFLHASCKTLQHLLRPIQNHW</sequence>
<dbReference type="EMBL" id="AMCI01005029">
    <property type="protein sequence ID" value="EJW96930.1"/>
    <property type="molecule type" value="Genomic_DNA"/>
</dbReference>